<dbReference type="Gene3D" id="2.60.120.1440">
    <property type="match status" value="1"/>
</dbReference>
<dbReference type="InterPro" id="IPR006860">
    <property type="entry name" value="FecR"/>
</dbReference>
<keyword evidence="4" id="KW-1185">Reference proteome</keyword>
<dbReference type="InterPro" id="IPR016930">
    <property type="entry name" value="UCP029644"/>
</dbReference>
<keyword evidence="1" id="KW-0812">Transmembrane</keyword>
<dbReference type="PROSITE" id="PS51782">
    <property type="entry name" value="LYSM"/>
    <property type="match status" value="1"/>
</dbReference>
<dbReference type="Gene3D" id="3.10.350.10">
    <property type="entry name" value="LysM domain"/>
    <property type="match status" value="1"/>
</dbReference>
<organism evidence="3 4">
    <name type="scientific">Paraburkholderia fungorum</name>
    <dbReference type="NCBI Taxonomy" id="134537"/>
    <lineage>
        <taxon>Bacteria</taxon>
        <taxon>Pseudomonadati</taxon>
        <taxon>Pseudomonadota</taxon>
        <taxon>Betaproteobacteria</taxon>
        <taxon>Burkholderiales</taxon>
        <taxon>Burkholderiaceae</taxon>
        <taxon>Paraburkholderia</taxon>
    </lineage>
</organism>
<evidence type="ECO:0000313" key="4">
    <source>
        <dbReference type="Proteomes" id="UP000183487"/>
    </source>
</evidence>
<keyword evidence="1" id="KW-1133">Transmembrane helix</keyword>
<gene>
    <name evidence="3" type="ORF">SAMN05443245_4247</name>
</gene>
<keyword evidence="1" id="KW-0472">Membrane</keyword>
<feature type="domain" description="LysM" evidence="2">
    <location>
        <begin position="77"/>
        <end position="124"/>
    </location>
</feature>
<name>A0A1H1HSB5_9BURK</name>
<dbReference type="PANTHER" id="PTHR38731">
    <property type="entry name" value="LIPL45-RELATED LIPOPROTEIN-RELATED"/>
    <property type="match status" value="1"/>
</dbReference>
<evidence type="ECO:0000313" key="3">
    <source>
        <dbReference type="EMBL" id="SDR28415.1"/>
    </source>
</evidence>
<protein>
    <submittedName>
        <fullName evidence="3">FecR family protein</fullName>
    </submittedName>
</protein>
<dbReference type="InterPro" id="IPR036779">
    <property type="entry name" value="LysM_dom_sf"/>
</dbReference>
<dbReference type="PIRSF" id="PIRSF029644">
    <property type="entry name" value="UCP029644"/>
    <property type="match status" value="1"/>
</dbReference>
<evidence type="ECO:0000259" key="2">
    <source>
        <dbReference type="PROSITE" id="PS51782"/>
    </source>
</evidence>
<reference evidence="4" key="1">
    <citation type="submission" date="2016-10" db="EMBL/GenBank/DDBJ databases">
        <authorList>
            <person name="Varghese N."/>
            <person name="Submissions S."/>
        </authorList>
    </citation>
    <scope>NUCLEOTIDE SEQUENCE [LARGE SCALE GENOMIC DNA]</scope>
    <source>
        <strain evidence="4">GAS106B</strain>
    </source>
</reference>
<dbReference type="InterPro" id="IPR018392">
    <property type="entry name" value="LysM"/>
</dbReference>
<dbReference type="Proteomes" id="UP000183487">
    <property type="component" value="Unassembled WGS sequence"/>
</dbReference>
<sequence length="504" mass="54166">MTFSVDEAVRGTVSRAGKVDRRGGLAAAWLGVTAAGVIAMGWAPVSAQAQVHPLAQAQSKAAYAPKHRSGSQASSYASYTTHDGDTLYEIADRYLTDSNDWALLSRLNHVPAPRRMPAGITLLLPVVKLKQDPESARVIATSGPVEHAFGNHAYVPVTQATTLGEGDRIRTGPNGFVTLELPDGSHVTVAHDGELDIGVLRRTTLTGVSDRIFNLRHGEVESQVTHATRKDDRFQIRSPSVVAGVRGTRFRVAYNGDAQSTNVEVIEGAVGVDPSTPGATGRQPAAALPGVPLQASAQLVKASFGNVTRTGGTVGEPVELLPPPALVKPGRVLDGATVAFDLVPSAQAVGYRVQIARDADQLDLIRDLRVGEPHADIGDLPDGTYFVRLFATDSRGLDGLPQVYAFERRRFDLSASATQRAGSRDYEFRWLVGRTDVETRFRFVLGTTADLLHPIVDRTDLADGQLVVSDLPAGVYYWTIVGEQFDNGRFYETSSPIRSFTLAH</sequence>
<feature type="transmembrane region" description="Helical" evidence="1">
    <location>
        <begin position="24"/>
        <end position="43"/>
    </location>
</feature>
<accession>A0A1H1HSB5</accession>
<dbReference type="AlphaFoldDB" id="A0A1H1HSB5"/>
<evidence type="ECO:0000256" key="1">
    <source>
        <dbReference type="SAM" id="Phobius"/>
    </source>
</evidence>
<proteinExistence type="predicted"/>
<dbReference type="Pfam" id="PF04773">
    <property type="entry name" value="FecR"/>
    <property type="match status" value="1"/>
</dbReference>
<dbReference type="EMBL" id="FNKP01000002">
    <property type="protein sequence ID" value="SDR28415.1"/>
    <property type="molecule type" value="Genomic_DNA"/>
</dbReference>